<evidence type="ECO:0000313" key="2">
    <source>
        <dbReference type="EMBL" id="PRI10910.1"/>
    </source>
</evidence>
<gene>
    <name evidence="2" type="ORF">B4915_08475</name>
</gene>
<evidence type="ECO:0000259" key="1">
    <source>
        <dbReference type="Pfam" id="PF01551"/>
    </source>
</evidence>
<dbReference type="AlphaFoldDB" id="A0A2S9QMV2"/>
<sequence length="218" mass="23409">MATDQIVLWPSLNPVITEEAGTRGGTHMGIDLAAQRGDAVIAPFDGVVIFAGGDGASGRLPGTDIWANGQAKVVRIRRADGLIAHLAHLDTIEVAAGQVVKAGQRIGGAGDTGWSTGVHIHWELRWDEYWNGGNWINPRTMNPVIFTGTTEGEEDMRGIIYRSTEHGKHGVYAGPTGGFVILQNAEEAANLKAIGTPEVWLTPKTLQELIADARKMQR</sequence>
<protein>
    <recommendedName>
        <fullName evidence="1">M23ase beta-sheet core domain-containing protein</fullName>
    </recommendedName>
</protein>
<dbReference type="CDD" id="cd12797">
    <property type="entry name" value="M23_peptidase"/>
    <property type="match status" value="1"/>
</dbReference>
<keyword evidence="3" id="KW-1185">Reference proteome</keyword>
<feature type="domain" description="M23ase beta-sheet core" evidence="1">
    <location>
        <begin position="26"/>
        <end position="127"/>
    </location>
</feature>
<dbReference type="InterPro" id="IPR011055">
    <property type="entry name" value="Dup_hybrid_motif"/>
</dbReference>
<accession>A0A2S9QMV2</accession>
<dbReference type="PANTHER" id="PTHR21666">
    <property type="entry name" value="PEPTIDASE-RELATED"/>
    <property type="match status" value="1"/>
</dbReference>
<dbReference type="InterPro" id="IPR050570">
    <property type="entry name" value="Cell_wall_metabolism_enzyme"/>
</dbReference>
<dbReference type="EMBL" id="MWZD01000017">
    <property type="protein sequence ID" value="PRI10910.1"/>
    <property type="molecule type" value="Genomic_DNA"/>
</dbReference>
<proteinExistence type="predicted"/>
<reference evidence="2 3" key="1">
    <citation type="journal article" date="2017" name="New Microbes New Infect">
        <title>Genome sequence of 'Leucobacter massiliensis' sp. nov. isolated from human pharynx after travel to the 2014 Hajj.</title>
        <authorList>
            <person name="Leangapichart T."/>
            <person name="Gautret P."/>
            <person name="Nguyen T.T."/>
            <person name="Armstrong N."/>
            <person name="Rolain J.M."/>
        </authorList>
    </citation>
    <scope>NUCLEOTIDE SEQUENCE [LARGE SCALE GENOMIC DNA]</scope>
    <source>
        <strain evidence="2 3">122RC15</strain>
    </source>
</reference>
<evidence type="ECO:0000313" key="3">
    <source>
        <dbReference type="Proteomes" id="UP000238650"/>
    </source>
</evidence>
<dbReference type="OrthoDB" id="5244067at2"/>
<name>A0A2S9QMV2_9MICO</name>
<dbReference type="SUPFAM" id="SSF51261">
    <property type="entry name" value="Duplicated hybrid motif"/>
    <property type="match status" value="1"/>
</dbReference>
<dbReference type="PANTHER" id="PTHR21666:SF270">
    <property type="entry name" value="MUREIN HYDROLASE ACTIVATOR ENVC"/>
    <property type="match status" value="1"/>
</dbReference>
<organism evidence="2 3">
    <name type="scientific">Leucobacter massiliensis</name>
    <dbReference type="NCBI Taxonomy" id="1686285"/>
    <lineage>
        <taxon>Bacteria</taxon>
        <taxon>Bacillati</taxon>
        <taxon>Actinomycetota</taxon>
        <taxon>Actinomycetes</taxon>
        <taxon>Micrococcales</taxon>
        <taxon>Microbacteriaceae</taxon>
        <taxon>Leucobacter</taxon>
    </lineage>
</organism>
<dbReference type="Proteomes" id="UP000238650">
    <property type="component" value="Unassembled WGS sequence"/>
</dbReference>
<dbReference type="RefSeq" id="WP_105805371.1">
    <property type="nucleotide sequence ID" value="NZ_MWZD01000017.1"/>
</dbReference>
<dbReference type="Pfam" id="PF01551">
    <property type="entry name" value="Peptidase_M23"/>
    <property type="match status" value="1"/>
</dbReference>
<dbReference type="Gene3D" id="2.70.70.10">
    <property type="entry name" value="Glucose Permease (Domain IIA)"/>
    <property type="match status" value="1"/>
</dbReference>
<dbReference type="GO" id="GO:0004222">
    <property type="term" value="F:metalloendopeptidase activity"/>
    <property type="evidence" value="ECO:0007669"/>
    <property type="project" value="TreeGrafter"/>
</dbReference>
<comment type="caution">
    <text evidence="2">The sequence shown here is derived from an EMBL/GenBank/DDBJ whole genome shotgun (WGS) entry which is preliminary data.</text>
</comment>
<dbReference type="InterPro" id="IPR016047">
    <property type="entry name" value="M23ase_b-sheet_dom"/>
</dbReference>